<dbReference type="InterPro" id="IPR029058">
    <property type="entry name" value="AB_hydrolase_fold"/>
</dbReference>
<evidence type="ECO:0000313" key="4">
    <source>
        <dbReference type="Proteomes" id="UP000217507"/>
    </source>
</evidence>
<dbReference type="Gene3D" id="3.40.50.1820">
    <property type="entry name" value="alpha/beta hydrolase"/>
    <property type="match status" value="1"/>
</dbReference>
<evidence type="ECO:0000259" key="2">
    <source>
        <dbReference type="Pfam" id="PF00561"/>
    </source>
</evidence>
<accession>A0A1Z4KWR4</accession>
<dbReference type="InterPro" id="IPR050471">
    <property type="entry name" value="AB_hydrolase"/>
</dbReference>
<dbReference type="PRINTS" id="PR00111">
    <property type="entry name" value="ABHYDROLASE"/>
</dbReference>
<dbReference type="EMBL" id="AP018219">
    <property type="protein sequence ID" value="BAY73378.1"/>
    <property type="molecule type" value="Genomic_DNA"/>
</dbReference>
<keyword evidence="3" id="KW-0614">Plasmid</keyword>
<dbReference type="GO" id="GO:0016787">
    <property type="term" value="F:hydrolase activity"/>
    <property type="evidence" value="ECO:0007669"/>
    <property type="project" value="UniProtKB-KW"/>
</dbReference>
<proteinExistence type="inferred from homology"/>
<gene>
    <name evidence="3" type="ORF">NIES23_62060</name>
</gene>
<feature type="domain" description="AB hydrolase-1" evidence="2">
    <location>
        <begin position="56"/>
        <end position="294"/>
    </location>
</feature>
<name>A0A1Z4KWR4_ANAVA</name>
<protein>
    <submittedName>
        <fullName evidence="3">Alpha/beta hydrolase fold protein</fullName>
    </submittedName>
</protein>
<comment type="similarity">
    <text evidence="1">Belongs to the AB hydrolase superfamily. Bacterial non-heme haloperoxidase / perhydrolase family.</text>
</comment>
<reference evidence="3 4" key="1">
    <citation type="submission" date="2017-06" db="EMBL/GenBank/DDBJ databases">
        <title>Genome sequencing of cyanobaciteial culture collection at National Institute for Environmental Studies (NIES).</title>
        <authorList>
            <person name="Hirose Y."/>
            <person name="Shimura Y."/>
            <person name="Fujisawa T."/>
            <person name="Nakamura Y."/>
            <person name="Kawachi M."/>
        </authorList>
    </citation>
    <scope>NUCLEOTIDE SEQUENCE [LARGE SCALE GENOMIC DNA]</scope>
    <source>
        <strain evidence="3 4">NIES-23</strain>
        <plasmid evidence="4">Plasmid Plasmid3 dna</plasmid>
    </source>
</reference>
<dbReference type="FunFam" id="3.40.50.1820:FF:000205">
    <property type="entry name" value="Non-haem bromoperoxidase BPO-A2"/>
    <property type="match status" value="1"/>
</dbReference>
<organism evidence="3 4">
    <name type="scientific">Trichormus variabilis NIES-23</name>
    <dbReference type="NCBI Taxonomy" id="1973479"/>
    <lineage>
        <taxon>Bacteria</taxon>
        <taxon>Bacillati</taxon>
        <taxon>Cyanobacteriota</taxon>
        <taxon>Cyanophyceae</taxon>
        <taxon>Nostocales</taxon>
        <taxon>Nostocaceae</taxon>
        <taxon>Trichormus</taxon>
    </lineage>
</organism>
<dbReference type="AlphaFoldDB" id="A0A1Z4KWR4"/>
<dbReference type="Proteomes" id="UP000217507">
    <property type="component" value="Plasmid Plasmid3 dna"/>
</dbReference>
<keyword evidence="3" id="KW-0378">Hydrolase</keyword>
<dbReference type="InterPro" id="IPR000073">
    <property type="entry name" value="AB_hydrolase_1"/>
</dbReference>
<dbReference type="Pfam" id="PF00561">
    <property type="entry name" value="Abhydrolase_1"/>
    <property type="match status" value="1"/>
</dbReference>
<evidence type="ECO:0000256" key="1">
    <source>
        <dbReference type="ARBA" id="ARBA00038128"/>
    </source>
</evidence>
<geneLocation type="plasmid" evidence="3">
    <name>plasmid3</name>
</geneLocation>
<sequence length="309" mass="34295">MNANLTALETQEEIVCKICTINQYTKTETLMPYITVGQENSGNIDIYYQDIGTGQPVVLIHGFPLSGHSWEKQVLVLLNQGYRVITYDRRGFGNSSQPSFGYDYDTFAADLNALMTKLDLRDAMLVGFSMGTGEVIRYLGKYGSERVSKAVLIAPVPPFLLKTDDNPEGVEQSVFDGIMKAIVEDRPAYFSAFLRDFFNVDVLLGDRISHEAIQASWNVAVGASAKATLDCVPSWLTDFRDDLPRIDVPTLIIHGDSDRILPFESTAARLPQLIKNSRLVVIPGGPHAINWTHADQINPTLLDFLQGHL</sequence>
<evidence type="ECO:0000313" key="3">
    <source>
        <dbReference type="EMBL" id="BAY73378.1"/>
    </source>
</evidence>
<dbReference type="InterPro" id="IPR000639">
    <property type="entry name" value="Epox_hydrolase-like"/>
</dbReference>
<dbReference type="PRINTS" id="PR00412">
    <property type="entry name" value="EPOXHYDRLASE"/>
</dbReference>
<dbReference type="PANTHER" id="PTHR43433">
    <property type="entry name" value="HYDROLASE, ALPHA/BETA FOLD FAMILY PROTEIN"/>
    <property type="match status" value="1"/>
</dbReference>
<dbReference type="SUPFAM" id="SSF53474">
    <property type="entry name" value="alpha/beta-Hydrolases"/>
    <property type="match status" value="1"/>
</dbReference>
<dbReference type="PANTHER" id="PTHR43433:SF4">
    <property type="entry name" value="NON-HEME CHLOROPEROXIDASE-RELATED"/>
    <property type="match status" value="1"/>
</dbReference>